<keyword evidence="4" id="KW-0677">Repeat</keyword>
<dbReference type="EMBL" id="JAKMXF010000111">
    <property type="protein sequence ID" value="KAI6657402.1"/>
    <property type="molecule type" value="Genomic_DNA"/>
</dbReference>
<evidence type="ECO:0000256" key="5">
    <source>
        <dbReference type="ARBA" id="ARBA00022763"/>
    </source>
</evidence>
<gene>
    <name evidence="11" type="ORF">LOD99_150</name>
</gene>
<keyword evidence="12" id="KW-1185">Reference proteome</keyword>
<dbReference type="PRINTS" id="PR00320">
    <property type="entry name" value="GPROTEINBRPT"/>
</dbReference>
<comment type="subcellular location">
    <subcellularLocation>
        <location evidence="1">Nucleus</location>
    </subcellularLocation>
</comment>
<dbReference type="GO" id="GO:0006335">
    <property type="term" value="P:DNA replication-dependent chromatin assembly"/>
    <property type="evidence" value="ECO:0007669"/>
    <property type="project" value="InterPro"/>
</dbReference>
<dbReference type="SMART" id="SM00320">
    <property type="entry name" value="WD40"/>
    <property type="match status" value="5"/>
</dbReference>
<evidence type="ECO:0000256" key="4">
    <source>
        <dbReference type="ARBA" id="ARBA00022737"/>
    </source>
</evidence>
<evidence type="ECO:0000256" key="2">
    <source>
        <dbReference type="ARBA" id="ARBA00007306"/>
    </source>
</evidence>
<dbReference type="InterPro" id="IPR055410">
    <property type="entry name" value="Beta-prop_CAF1B_HIR1"/>
</dbReference>
<evidence type="ECO:0000256" key="8">
    <source>
        <dbReference type="ARBA" id="ARBA00023242"/>
    </source>
</evidence>
<dbReference type="InterPro" id="IPR019775">
    <property type="entry name" value="WD40_repeat_CS"/>
</dbReference>
<dbReference type="GO" id="GO:0006281">
    <property type="term" value="P:DNA repair"/>
    <property type="evidence" value="ECO:0007669"/>
    <property type="project" value="UniProtKB-KW"/>
</dbReference>
<evidence type="ECO:0000313" key="12">
    <source>
        <dbReference type="Proteomes" id="UP001165289"/>
    </source>
</evidence>
<comment type="similarity">
    <text evidence="2">Belongs to the WD repeat HIR1 family.</text>
</comment>
<feature type="repeat" description="WD" evidence="9">
    <location>
        <begin position="30"/>
        <end position="45"/>
    </location>
</feature>
<evidence type="ECO:0000256" key="7">
    <source>
        <dbReference type="ARBA" id="ARBA00023204"/>
    </source>
</evidence>
<dbReference type="InterPro" id="IPR001680">
    <property type="entry name" value="WD40_rpt"/>
</dbReference>
<dbReference type="InterPro" id="IPR015943">
    <property type="entry name" value="WD40/YVTN_repeat-like_dom_sf"/>
</dbReference>
<dbReference type="InterPro" id="IPR036322">
    <property type="entry name" value="WD40_repeat_dom_sf"/>
</dbReference>
<dbReference type="PANTHER" id="PTHR15271">
    <property type="entry name" value="CHROMATIN ASSEMBLY FACTOR 1 SUBUNIT B"/>
    <property type="match status" value="1"/>
</dbReference>
<dbReference type="PROSITE" id="PS50294">
    <property type="entry name" value="WD_REPEATS_REGION"/>
    <property type="match status" value="2"/>
</dbReference>
<dbReference type="GO" id="GO:0005634">
    <property type="term" value="C:nucleus"/>
    <property type="evidence" value="ECO:0007669"/>
    <property type="project" value="UniProtKB-SubCell"/>
</dbReference>
<evidence type="ECO:0000256" key="3">
    <source>
        <dbReference type="ARBA" id="ARBA00022574"/>
    </source>
</evidence>
<dbReference type="PROSITE" id="PS50082">
    <property type="entry name" value="WD_REPEATS_2"/>
    <property type="match status" value="4"/>
</dbReference>
<feature type="repeat" description="WD" evidence="9">
    <location>
        <begin position="59"/>
        <end position="100"/>
    </location>
</feature>
<dbReference type="PROSITE" id="PS00678">
    <property type="entry name" value="WD_REPEATS_1"/>
    <property type="match status" value="3"/>
</dbReference>
<keyword evidence="5" id="KW-0227">DNA damage</keyword>
<dbReference type="SUPFAM" id="SSF50978">
    <property type="entry name" value="WD40 repeat-like"/>
    <property type="match status" value="1"/>
</dbReference>
<keyword evidence="8" id="KW-0539">Nucleus</keyword>
<proteinExistence type="inferred from homology"/>
<sequence>MKFITPEIVWHSKEPVFSIDFSVQPYCYRLASAGADKDIKIWDVSLVEEKIQLKYLFSLTRHDRAVNTVRFSPDGRFLASGGDDGWIIIWNVTSDEDILGESEEKMSVHKVLRGHLEDVSDLSWSLDGCRLVSGSVDNTAILWDVERGQALFRVREHKHYVQGVAFDPIKQYIATLSSDRTLKFLNLHTGMTCVSSVSKVTAPDQSHFKAFKDETLSTFFRRLSYSPDGNILVVPSGQYKQDTEKTVDCTFIFSRNCLTKPVMYLPTLDKPSVLVRFNPRLYKLLPDATPIFKLAYRMIYAVATLCTVYLYDTQRLEPLAVIGQIHYANLTDMSWSSDGRLLVISSTDSYCTVILFSEGELGELYEIKKAQTHGSGEQILIEPDTISSGEMDTIY</sequence>
<dbReference type="GO" id="GO:0033186">
    <property type="term" value="C:CAF-1 complex"/>
    <property type="evidence" value="ECO:0007669"/>
    <property type="project" value="TreeGrafter"/>
</dbReference>
<name>A0AAV7K8K1_9METZ</name>
<evidence type="ECO:0000256" key="1">
    <source>
        <dbReference type="ARBA" id="ARBA00004123"/>
    </source>
</evidence>
<dbReference type="Pfam" id="PF24105">
    <property type="entry name" value="Beta-prop_CAF1B_HIR1"/>
    <property type="match status" value="1"/>
</dbReference>
<feature type="repeat" description="WD" evidence="9">
    <location>
        <begin position="154"/>
        <end position="195"/>
    </location>
</feature>
<dbReference type="AlphaFoldDB" id="A0AAV7K8K1"/>
<comment type="caution">
    <text evidence="11">The sequence shown here is derived from an EMBL/GenBank/DDBJ whole genome shotgun (WGS) entry which is preliminary data.</text>
</comment>
<organism evidence="11 12">
    <name type="scientific">Oopsacas minuta</name>
    <dbReference type="NCBI Taxonomy" id="111878"/>
    <lineage>
        <taxon>Eukaryota</taxon>
        <taxon>Metazoa</taxon>
        <taxon>Porifera</taxon>
        <taxon>Hexactinellida</taxon>
        <taxon>Hexasterophora</taxon>
        <taxon>Lyssacinosida</taxon>
        <taxon>Leucopsacidae</taxon>
        <taxon>Oopsacas</taxon>
    </lineage>
</organism>
<accession>A0AAV7K8K1</accession>
<dbReference type="Gene3D" id="2.130.10.10">
    <property type="entry name" value="YVTN repeat-like/Quinoprotein amine dehydrogenase"/>
    <property type="match status" value="2"/>
</dbReference>
<evidence type="ECO:0000313" key="11">
    <source>
        <dbReference type="EMBL" id="KAI6657402.1"/>
    </source>
</evidence>
<evidence type="ECO:0000256" key="9">
    <source>
        <dbReference type="PROSITE-ProRule" id="PRU00221"/>
    </source>
</evidence>
<feature type="domain" description="CAF1B/HIR1 beta-propeller" evidence="10">
    <location>
        <begin position="1"/>
        <end position="361"/>
    </location>
</feature>
<keyword evidence="6" id="KW-0156">Chromatin regulator</keyword>
<feature type="repeat" description="WD" evidence="9">
    <location>
        <begin position="112"/>
        <end position="153"/>
    </location>
</feature>
<dbReference type="PANTHER" id="PTHR15271:SF4">
    <property type="entry name" value="CHROMATIN ASSEMBLY FACTOR 1 SUBUNIT B"/>
    <property type="match status" value="1"/>
</dbReference>
<keyword evidence="3 9" id="KW-0853">WD repeat</keyword>
<reference evidence="11 12" key="1">
    <citation type="journal article" date="2023" name="BMC Biol.">
        <title>The compact genome of the sponge Oopsacas minuta (Hexactinellida) is lacking key metazoan core genes.</title>
        <authorList>
            <person name="Santini S."/>
            <person name="Schenkelaars Q."/>
            <person name="Jourda C."/>
            <person name="Duchesne M."/>
            <person name="Belahbib H."/>
            <person name="Rocher C."/>
            <person name="Selva M."/>
            <person name="Riesgo A."/>
            <person name="Vervoort M."/>
            <person name="Leys S.P."/>
            <person name="Kodjabachian L."/>
            <person name="Le Bivic A."/>
            <person name="Borchiellini C."/>
            <person name="Claverie J.M."/>
            <person name="Renard E."/>
        </authorList>
    </citation>
    <scope>NUCLEOTIDE SEQUENCE [LARGE SCALE GENOMIC DNA]</scope>
    <source>
        <strain evidence="11">SPO-2</strain>
    </source>
</reference>
<dbReference type="Proteomes" id="UP001165289">
    <property type="component" value="Unassembled WGS sequence"/>
</dbReference>
<dbReference type="InterPro" id="IPR045145">
    <property type="entry name" value="PTHR15271"/>
</dbReference>
<evidence type="ECO:0000256" key="6">
    <source>
        <dbReference type="ARBA" id="ARBA00022853"/>
    </source>
</evidence>
<keyword evidence="7" id="KW-0234">DNA repair</keyword>
<dbReference type="InterPro" id="IPR020472">
    <property type="entry name" value="WD40_PAC1"/>
</dbReference>
<evidence type="ECO:0000259" key="10">
    <source>
        <dbReference type="Pfam" id="PF24105"/>
    </source>
</evidence>
<dbReference type="GO" id="GO:0006334">
    <property type="term" value="P:nucleosome assembly"/>
    <property type="evidence" value="ECO:0007669"/>
    <property type="project" value="TreeGrafter"/>
</dbReference>
<protein>
    <recommendedName>
        <fullName evidence="10">CAF1B/HIR1 beta-propeller domain-containing protein</fullName>
    </recommendedName>
</protein>